<gene>
    <name evidence="2" type="ORF">RM550_30310</name>
</gene>
<feature type="transmembrane region" description="Helical" evidence="1">
    <location>
        <begin position="139"/>
        <end position="158"/>
    </location>
</feature>
<comment type="caution">
    <text evidence="2">The sequence shown here is derived from an EMBL/GenBank/DDBJ whole genome shotgun (WGS) entry which is preliminary data.</text>
</comment>
<keyword evidence="3" id="KW-1185">Reference proteome</keyword>
<dbReference type="EMBL" id="JAVRFE010000054">
    <property type="protein sequence ID" value="MDT0459967.1"/>
    <property type="molecule type" value="Genomic_DNA"/>
</dbReference>
<accession>A0ABU2TG95</accession>
<reference evidence="2" key="1">
    <citation type="submission" date="2024-05" db="EMBL/GenBank/DDBJ databases">
        <title>30 novel species of actinomycetes from the DSMZ collection.</title>
        <authorList>
            <person name="Nouioui I."/>
        </authorList>
    </citation>
    <scope>NUCLEOTIDE SEQUENCE</scope>
    <source>
        <strain evidence="2">DSM 41527</strain>
    </source>
</reference>
<evidence type="ECO:0008006" key="4">
    <source>
        <dbReference type="Google" id="ProtNLM"/>
    </source>
</evidence>
<feature type="transmembrane region" description="Helical" evidence="1">
    <location>
        <begin position="178"/>
        <end position="195"/>
    </location>
</feature>
<evidence type="ECO:0000313" key="3">
    <source>
        <dbReference type="Proteomes" id="UP001180551"/>
    </source>
</evidence>
<keyword evidence="1" id="KW-1133">Transmembrane helix</keyword>
<keyword evidence="1" id="KW-0812">Transmembrane</keyword>
<evidence type="ECO:0000256" key="1">
    <source>
        <dbReference type="SAM" id="Phobius"/>
    </source>
</evidence>
<evidence type="ECO:0000313" key="2">
    <source>
        <dbReference type="EMBL" id="MDT0459967.1"/>
    </source>
</evidence>
<feature type="transmembrane region" description="Helical" evidence="1">
    <location>
        <begin position="201"/>
        <end position="218"/>
    </location>
</feature>
<organism evidence="2 3">
    <name type="scientific">Streptomyces mooreae</name>
    <dbReference type="NCBI Taxonomy" id="3075523"/>
    <lineage>
        <taxon>Bacteria</taxon>
        <taxon>Bacillati</taxon>
        <taxon>Actinomycetota</taxon>
        <taxon>Actinomycetes</taxon>
        <taxon>Kitasatosporales</taxon>
        <taxon>Streptomycetaceae</taxon>
        <taxon>Streptomyces</taxon>
    </lineage>
</organism>
<protein>
    <recommendedName>
        <fullName evidence="4">DUF3592 domain-containing protein</fullName>
    </recommendedName>
</protein>
<proteinExistence type="predicted"/>
<dbReference type="RefSeq" id="WP_311626950.1">
    <property type="nucleotide sequence ID" value="NZ_JAVRFE010000054.1"/>
</dbReference>
<sequence>MGGLLILLSLISAAFCYVAFAGWLPADRERYRDYRAAEPCPASARLQVASECLSTWPFTVVKTVVKNGGRGSAFEATLKDEDSWRGVVPFGDPGPLLEQLKPGDRVTATLWRHVIVVLSKDGVRQNSANAPRDELQMNAAVGTLAALLAAQAFAFGAARLVGPRGYEPFTWKPYGRRLLFISIGVSFGVGFPAVWTGIPWWTVPAVAVPVVVFTAALMHRHLRPGAAGGA</sequence>
<keyword evidence="1" id="KW-0472">Membrane</keyword>
<name>A0ABU2TG95_9ACTN</name>
<dbReference type="Proteomes" id="UP001180551">
    <property type="component" value="Unassembled WGS sequence"/>
</dbReference>